<keyword evidence="19" id="KW-1185">Reference proteome</keyword>
<dbReference type="Proteomes" id="UP000032266">
    <property type="component" value="Chromosome"/>
</dbReference>
<dbReference type="InterPro" id="IPR000531">
    <property type="entry name" value="Beta-barrel_TonB"/>
</dbReference>
<proteinExistence type="inferred from homology"/>
<name>A0A0C5VYT1_9GAMM</name>
<organism evidence="18 19">
    <name type="scientific">Gynuella sunshinyii YC6258</name>
    <dbReference type="NCBI Taxonomy" id="1445510"/>
    <lineage>
        <taxon>Bacteria</taxon>
        <taxon>Pseudomonadati</taxon>
        <taxon>Pseudomonadota</taxon>
        <taxon>Gammaproteobacteria</taxon>
        <taxon>Oceanospirillales</taxon>
        <taxon>Saccharospirillaceae</taxon>
        <taxon>Gynuella</taxon>
    </lineage>
</organism>
<dbReference type="EMBL" id="CP007142">
    <property type="protein sequence ID" value="AJQ95569.1"/>
    <property type="molecule type" value="Genomic_DNA"/>
</dbReference>
<keyword evidence="11 14" id="KW-0472">Membrane</keyword>
<dbReference type="HOGENOM" id="CLU_008287_9_4_6"/>
<dbReference type="KEGG" id="gsn:YC6258_03533"/>
<evidence type="ECO:0000313" key="19">
    <source>
        <dbReference type="Proteomes" id="UP000032266"/>
    </source>
</evidence>
<gene>
    <name evidence="18" type="ORF">YC6258_03533</name>
</gene>
<comment type="subcellular location">
    <subcellularLocation>
        <location evidence="1 14">Cell outer membrane</location>
        <topology evidence="1 14">Multi-pass membrane protein</topology>
    </subcellularLocation>
</comment>
<reference evidence="18 19" key="1">
    <citation type="submission" date="2014-01" db="EMBL/GenBank/DDBJ databases">
        <title>Full genme sequencing of cellulolytic bacterium Gynuella sunshinyii YC6258T gen. nov., sp. nov.</title>
        <authorList>
            <person name="Khan H."/>
            <person name="Chung E.J."/>
            <person name="Chung Y.R."/>
        </authorList>
    </citation>
    <scope>NUCLEOTIDE SEQUENCE [LARGE SCALE GENOMIC DNA]</scope>
    <source>
        <strain evidence="18 19">YC6258</strain>
    </source>
</reference>
<keyword evidence="7" id="KW-0732">Signal</keyword>
<dbReference type="GO" id="GO:0009279">
    <property type="term" value="C:cell outer membrane"/>
    <property type="evidence" value="ECO:0007669"/>
    <property type="project" value="UniProtKB-SubCell"/>
</dbReference>
<protein>
    <submittedName>
        <fullName evidence="18">Outer membrane receptor for monomeric catechol</fullName>
    </submittedName>
</protein>
<evidence type="ECO:0000256" key="14">
    <source>
        <dbReference type="PROSITE-ProRule" id="PRU01360"/>
    </source>
</evidence>
<comment type="similarity">
    <text evidence="2 14 15">Belongs to the TonB-dependent receptor family.</text>
</comment>
<evidence type="ECO:0000256" key="9">
    <source>
        <dbReference type="ARBA" id="ARBA00023065"/>
    </source>
</evidence>
<keyword evidence="3 14" id="KW-0813">Transport</keyword>
<dbReference type="InterPro" id="IPR012910">
    <property type="entry name" value="Plug_dom"/>
</dbReference>
<evidence type="ECO:0000256" key="10">
    <source>
        <dbReference type="ARBA" id="ARBA00023077"/>
    </source>
</evidence>
<keyword evidence="5" id="KW-0410">Iron transport</keyword>
<dbReference type="Gene3D" id="2.40.170.20">
    <property type="entry name" value="TonB-dependent receptor, beta-barrel domain"/>
    <property type="match status" value="1"/>
</dbReference>
<dbReference type="PATRIC" id="fig|1445510.3.peg.3494"/>
<dbReference type="CDD" id="cd01347">
    <property type="entry name" value="ligand_gated_channel"/>
    <property type="match status" value="1"/>
</dbReference>
<sequence length="795" mass="88344">MNKTLLAAAIAQEVRRAMHVLCAASIMMLPVYSLSEETTDEQGNADESAPQQLKTLRIQGTRLNRYQFDEANSATGFNIDVDELPRSVQVLPEQIIQDQKADTLEDVLQNVAAITRAHGFGGTESQVNIRGFANSYLFVDGNPVSNRFNVDVATIERVEVILGPASVLHGQVSPGGLINIVTKKPQAERANNVQLDLDQYGQRKISADSTGSVTDSIQYRVIIAREDSDSFREVQTEDGKTSATRETLTIAPSISFTPNLDNTITLSYLYSEQSLPIDRGSVAVADENGDISIADIPVERRLGSKYDDRDSTEHKIQLDFDHTFMSGWKNKLKTGYYQKEFEDYQARPYRGLSDSWTGGTGTVDLSDLATLSSFTNSLQGSSVQSNGLLVRTADSNLDVTESNMFVSNSLSGDYRIAGIQNTLYFGGNINQRKVDHSDGFALQDISNIFGAGVYAPVFDVIDIYSDSNPSYSKADQTVVSKNSAEYLEIGLSLQNMAQLTDRLNLLTGVRYDRFEIDRNDTIYYQQQDNGTFVKLEDPEKVKLSGSNENFSGQAGLMYDLTKTVSVYGSWAESFTPNYPDVTAGQVTGDDNMDPEEATQYEVGIKSSLLDDKLRLGLSLYQLERYHVMTFENLEARLNGKEETKGLELTSTMQFVPGLNVLASYTKIDSEIVDDNDDSVDREGNRPYGVPTDKLRLWGSYEFQNGRFKSLGFGLGMEYVSDRYGDDDNSFKLPAYTVFDMSSWYHIPFGKDDQLRIQAGVKNLTDETYYTANLGNAYRINVGSPRTFYVSASVDF</sequence>
<evidence type="ECO:0000256" key="7">
    <source>
        <dbReference type="ARBA" id="ARBA00022729"/>
    </source>
</evidence>
<dbReference type="OrthoDB" id="6127007at2"/>
<evidence type="ECO:0000256" key="13">
    <source>
        <dbReference type="ARBA" id="ARBA00023237"/>
    </source>
</evidence>
<keyword evidence="12 18" id="KW-0675">Receptor</keyword>
<dbReference type="RefSeq" id="WP_044617824.1">
    <property type="nucleotide sequence ID" value="NZ_CP007142.1"/>
</dbReference>
<evidence type="ECO:0000256" key="4">
    <source>
        <dbReference type="ARBA" id="ARBA00022452"/>
    </source>
</evidence>
<keyword evidence="13 14" id="KW-0998">Cell outer membrane</keyword>
<evidence type="ECO:0000256" key="3">
    <source>
        <dbReference type="ARBA" id="ARBA00022448"/>
    </source>
</evidence>
<evidence type="ECO:0000256" key="6">
    <source>
        <dbReference type="ARBA" id="ARBA00022692"/>
    </source>
</evidence>
<dbReference type="NCBIfam" id="TIGR01783">
    <property type="entry name" value="TonB-siderophor"/>
    <property type="match status" value="1"/>
</dbReference>
<evidence type="ECO:0000256" key="8">
    <source>
        <dbReference type="ARBA" id="ARBA00023004"/>
    </source>
</evidence>
<dbReference type="GO" id="GO:0038023">
    <property type="term" value="F:signaling receptor activity"/>
    <property type="evidence" value="ECO:0007669"/>
    <property type="project" value="InterPro"/>
</dbReference>
<evidence type="ECO:0000259" key="16">
    <source>
        <dbReference type="Pfam" id="PF00593"/>
    </source>
</evidence>
<evidence type="ECO:0000313" key="18">
    <source>
        <dbReference type="EMBL" id="AJQ95569.1"/>
    </source>
</evidence>
<keyword evidence="4 14" id="KW-1134">Transmembrane beta strand</keyword>
<evidence type="ECO:0000256" key="11">
    <source>
        <dbReference type="ARBA" id="ARBA00023136"/>
    </source>
</evidence>
<evidence type="ECO:0000256" key="2">
    <source>
        <dbReference type="ARBA" id="ARBA00009810"/>
    </source>
</evidence>
<dbReference type="InterPro" id="IPR036942">
    <property type="entry name" value="Beta-barrel_TonB_sf"/>
</dbReference>
<dbReference type="InterPro" id="IPR037066">
    <property type="entry name" value="Plug_dom_sf"/>
</dbReference>
<dbReference type="PROSITE" id="PS52016">
    <property type="entry name" value="TONB_DEPENDENT_REC_3"/>
    <property type="match status" value="1"/>
</dbReference>
<keyword evidence="10 15" id="KW-0798">TonB box</keyword>
<dbReference type="SUPFAM" id="SSF56935">
    <property type="entry name" value="Porins"/>
    <property type="match status" value="1"/>
</dbReference>
<dbReference type="PANTHER" id="PTHR32552:SF68">
    <property type="entry name" value="FERRICHROME OUTER MEMBRANE TRANSPORTER_PHAGE RECEPTOR"/>
    <property type="match status" value="1"/>
</dbReference>
<evidence type="ECO:0000256" key="12">
    <source>
        <dbReference type="ARBA" id="ARBA00023170"/>
    </source>
</evidence>
<keyword evidence="9" id="KW-0406">Ion transport</keyword>
<dbReference type="PANTHER" id="PTHR32552">
    <property type="entry name" value="FERRICHROME IRON RECEPTOR-RELATED"/>
    <property type="match status" value="1"/>
</dbReference>
<evidence type="ECO:0000256" key="15">
    <source>
        <dbReference type="RuleBase" id="RU003357"/>
    </source>
</evidence>
<evidence type="ECO:0000256" key="5">
    <source>
        <dbReference type="ARBA" id="ARBA00022496"/>
    </source>
</evidence>
<dbReference type="AlphaFoldDB" id="A0A0C5VYT1"/>
<dbReference type="GO" id="GO:0015344">
    <property type="term" value="F:siderophore uptake transmembrane transporter activity"/>
    <property type="evidence" value="ECO:0007669"/>
    <property type="project" value="TreeGrafter"/>
</dbReference>
<dbReference type="Gene3D" id="2.170.130.10">
    <property type="entry name" value="TonB-dependent receptor, plug domain"/>
    <property type="match status" value="1"/>
</dbReference>
<feature type="domain" description="TonB-dependent receptor plug" evidence="17">
    <location>
        <begin position="81"/>
        <end position="176"/>
    </location>
</feature>
<dbReference type="STRING" id="1445510.YC6258_03533"/>
<evidence type="ECO:0000259" key="17">
    <source>
        <dbReference type="Pfam" id="PF07715"/>
    </source>
</evidence>
<dbReference type="Pfam" id="PF00593">
    <property type="entry name" value="TonB_dep_Rec_b-barrel"/>
    <property type="match status" value="1"/>
</dbReference>
<keyword evidence="8" id="KW-0408">Iron</keyword>
<feature type="domain" description="TonB-dependent receptor-like beta-barrel" evidence="16">
    <location>
        <begin position="258"/>
        <end position="763"/>
    </location>
</feature>
<dbReference type="Pfam" id="PF07715">
    <property type="entry name" value="Plug"/>
    <property type="match status" value="1"/>
</dbReference>
<dbReference type="InterPro" id="IPR010105">
    <property type="entry name" value="TonB_sidphr_rcpt"/>
</dbReference>
<dbReference type="InterPro" id="IPR039426">
    <property type="entry name" value="TonB-dep_rcpt-like"/>
</dbReference>
<keyword evidence="6 14" id="KW-0812">Transmembrane</keyword>
<dbReference type="GO" id="GO:0015891">
    <property type="term" value="P:siderophore transport"/>
    <property type="evidence" value="ECO:0007669"/>
    <property type="project" value="InterPro"/>
</dbReference>
<evidence type="ECO:0000256" key="1">
    <source>
        <dbReference type="ARBA" id="ARBA00004571"/>
    </source>
</evidence>
<accession>A0A0C5VYT1</accession>